<evidence type="ECO:0000256" key="1">
    <source>
        <dbReference type="ARBA" id="ARBA00004141"/>
    </source>
</evidence>
<dbReference type="Proteomes" id="UP000316628">
    <property type="component" value="Unassembled WGS sequence"/>
</dbReference>
<evidence type="ECO:0000256" key="6">
    <source>
        <dbReference type="SAM" id="Phobius"/>
    </source>
</evidence>
<feature type="transmembrane region" description="Helical" evidence="6">
    <location>
        <begin position="137"/>
        <end position="160"/>
    </location>
</feature>
<feature type="transmembrane region" description="Helical" evidence="6">
    <location>
        <begin position="112"/>
        <end position="131"/>
    </location>
</feature>
<feature type="transmembrane region" description="Helical" evidence="6">
    <location>
        <begin position="45"/>
        <end position="63"/>
    </location>
</feature>
<comment type="subcellular location">
    <subcellularLocation>
        <location evidence="1">Membrane</location>
        <topology evidence="1">Multi-pass membrane protein</topology>
    </subcellularLocation>
</comment>
<dbReference type="EMBL" id="VFPP01000001">
    <property type="protein sequence ID" value="TQM78436.1"/>
    <property type="molecule type" value="Genomic_DNA"/>
</dbReference>
<feature type="transmembrane region" description="Helical" evidence="6">
    <location>
        <begin position="83"/>
        <end position="105"/>
    </location>
</feature>
<keyword evidence="4 6" id="KW-0472">Membrane</keyword>
<protein>
    <submittedName>
        <fullName evidence="7">Putative membrane protein YphA (DoxX/SURF4 family)</fullName>
    </submittedName>
</protein>
<gene>
    <name evidence="7" type="ORF">FHX81_0705</name>
</gene>
<dbReference type="GO" id="GO:0016020">
    <property type="term" value="C:membrane"/>
    <property type="evidence" value="ECO:0007669"/>
    <property type="project" value="UniProtKB-SubCell"/>
</dbReference>
<keyword evidence="8" id="KW-1185">Reference proteome</keyword>
<feature type="region of interest" description="Disordered" evidence="5">
    <location>
        <begin position="1"/>
        <end position="23"/>
    </location>
</feature>
<sequence length="167" mass="17670">MSTETTGPPGTDRARPAEPSRTAWSRAARSAARAVDAVLERSVPLLRIALGVVFLWFGVLKVAGTSPVRDLVADTVPFLPAPWLVPAVGAFEVLAGMALVVGVAVRPVAALTALHLLGTFLVLVVQPALAFRHGNPLLLSVTGEFVLKNLVLLAAALVVARQHHRRR</sequence>
<accession>A0A543J6H6</accession>
<dbReference type="RefSeq" id="WP_141975170.1">
    <property type="nucleotide sequence ID" value="NZ_VFPP01000001.1"/>
</dbReference>
<evidence type="ECO:0000256" key="2">
    <source>
        <dbReference type="ARBA" id="ARBA00022692"/>
    </source>
</evidence>
<evidence type="ECO:0000256" key="4">
    <source>
        <dbReference type="ARBA" id="ARBA00023136"/>
    </source>
</evidence>
<evidence type="ECO:0000313" key="7">
    <source>
        <dbReference type="EMBL" id="TQM78436.1"/>
    </source>
</evidence>
<dbReference type="OrthoDB" id="265224at2"/>
<organism evidence="7 8">
    <name type="scientific">Saccharothrix saharensis</name>
    <dbReference type="NCBI Taxonomy" id="571190"/>
    <lineage>
        <taxon>Bacteria</taxon>
        <taxon>Bacillati</taxon>
        <taxon>Actinomycetota</taxon>
        <taxon>Actinomycetes</taxon>
        <taxon>Pseudonocardiales</taxon>
        <taxon>Pseudonocardiaceae</taxon>
        <taxon>Saccharothrix</taxon>
    </lineage>
</organism>
<dbReference type="AlphaFoldDB" id="A0A543J6H6"/>
<comment type="caution">
    <text evidence="7">The sequence shown here is derived from an EMBL/GenBank/DDBJ whole genome shotgun (WGS) entry which is preliminary data.</text>
</comment>
<evidence type="ECO:0000256" key="5">
    <source>
        <dbReference type="SAM" id="MobiDB-lite"/>
    </source>
</evidence>
<keyword evidence="2 6" id="KW-0812">Transmembrane</keyword>
<name>A0A543J6H6_9PSEU</name>
<proteinExistence type="predicted"/>
<dbReference type="Pfam" id="PF07681">
    <property type="entry name" value="DoxX"/>
    <property type="match status" value="1"/>
</dbReference>
<evidence type="ECO:0000256" key="3">
    <source>
        <dbReference type="ARBA" id="ARBA00022989"/>
    </source>
</evidence>
<dbReference type="InterPro" id="IPR032808">
    <property type="entry name" value="DoxX"/>
</dbReference>
<keyword evidence="3 6" id="KW-1133">Transmembrane helix</keyword>
<evidence type="ECO:0000313" key="8">
    <source>
        <dbReference type="Proteomes" id="UP000316628"/>
    </source>
</evidence>
<reference evidence="7 8" key="1">
    <citation type="submission" date="2019-06" db="EMBL/GenBank/DDBJ databases">
        <title>Sequencing the genomes of 1000 actinobacteria strains.</title>
        <authorList>
            <person name="Klenk H.-P."/>
        </authorList>
    </citation>
    <scope>NUCLEOTIDE SEQUENCE [LARGE SCALE GENOMIC DNA]</scope>
    <source>
        <strain evidence="7 8">DSM 45456</strain>
    </source>
</reference>